<comment type="similarity">
    <text evidence="1">Belongs to the indoleamine 2,3-dioxygenase family.</text>
</comment>
<feature type="compositionally biased region" description="Low complexity" evidence="5">
    <location>
        <begin position="298"/>
        <end position="315"/>
    </location>
</feature>
<keyword evidence="7" id="KW-1185">Reference proteome</keyword>
<feature type="binding site" description="proximal binding residue" evidence="4">
    <location>
        <position position="391"/>
    </location>
    <ligand>
        <name>heme b</name>
        <dbReference type="ChEBI" id="CHEBI:60344"/>
    </ligand>
    <ligandPart>
        <name>Fe</name>
        <dbReference type="ChEBI" id="CHEBI:18248"/>
    </ligandPart>
</feature>
<reference evidence="6 7" key="1">
    <citation type="journal article" date="2018" name="Mol. Ecol.">
        <title>The obligate alkalophilic soda-lake fungus Sodiomyces alkalinus has shifted to a protein diet.</title>
        <authorList>
            <person name="Grum-Grzhimaylo A.A."/>
            <person name="Falkoski D.L."/>
            <person name="van den Heuvel J."/>
            <person name="Valero-Jimenez C.A."/>
            <person name="Min B."/>
            <person name="Choi I.G."/>
            <person name="Lipzen A."/>
            <person name="Daum C.G."/>
            <person name="Aanen D.K."/>
            <person name="Tsang A."/>
            <person name="Henrissat B."/>
            <person name="Bilanenko E.N."/>
            <person name="de Vries R.P."/>
            <person name="van Kan J.A.L."/>
            <person name="Grigoriev I.V."/>
            <person name="Debets A.J.M."/>
        </authorList>
    </citation>
    <scope>NUCLEOTIDE SEQUENCE [LARGE SCALE GENOMIC DNA]</scope>
    <source>
        <strain evidence="6 7">F11</strain>
    </source>
</reference>
<proteinExistence type="inferred from homology"/>
<feature type="region of interest" description="Disordered" evidence="5">
    <location>
        <begin position="298"/>
        <end position="328"/>
    </location>
</feature>
<dbReference type="GO" id="GO:0019441">
    <property type="term" value="P:L-tryptophan catabolic process to kynurenine"/>
    <property type="evidence" value="ECO:0007669"/>
    <property type="project" value="InterPro"/>
</dbReference>
<dbReference type="InterPro" id="IPR037217">
    <property type="entry name" value="Trp/Indoleamine_2_3_dOase-like"/>
</dbReference>
<dbReference type="PANTHER" id="PTHR28657">
    <property type="entry name" value="INDOLEAMINE 2,3-DIOXYGENASE"/>
    <property type="match status" value="1"/>
</dbReference>
<dbReference type="PROSITE" id="PS00876">
    <property type="entry name" value="IDO_1"/>
    <property type="match status" value="1"/>
</dbReference>
<accession>A0A3N2Q7X9</accession>
<evidence type="ECO:0000313" key="6">
    <source>
        <dbReference type="EMBL" id="ROT42873.1"/>
    </source>
</evidence>
<evidence type="ECO:0000256" key="1">
    <source>
        <dbReference type="ARBA" id="ARBA00007119"/>
    </source>
</evidence>
<dbReference type="GO" id="GO:0005737">
    <property type="term" value="C:cytoplasm"/>
    <property type="evidence" value="ECO:0007669"/>
    <property type="project" value="TreeGrafter"/>
</dbReference>
<keyword evidence="6" id="KW-0223">Dioxygenase</keyword>
<dbReference type="Gene3D" id="1.20.58.480">
    <property type="match status" value="1"/>
</dbReference>
<dbReference type="STRING" id="1314773.A0A3N2Q7X9"/>
<dbReference type="OrthoDB" id="540174at2759"/>
<keyword evidence="3 4" id="KW-0408">Iron</keyword>
<dbReference type="Pfam" id="PF01231">
    <property type="entry name" value="IDO"/>
    <property type="match status" value="1"/>
</dbReference>
<dbReference type="GO" id="GO:0020037">
    <property type="term" value="F:heme binding"/>
    <property type="evidence" value="ECO:0007669"/>
    <property type="project" value="InterPro"/>
</dbReference>
<evidence type="ECO:0000256" key="4">
    <source>
        <dbReference type="PIRSR" id="PIRSR600898-1"/>
    </source>
</evidence>
<dbReference type="InterPro" id="IPR000898">
    <property type="entry name" value="Indolamine_dOase"/>
</dbReference>
<gene>
    <name evidence="6" type="ORF">SODALDRAFT_304523</name>
</gene>
<dbReference type="SUPFAM" id="SSF140959">
    <property type="entry name" value="Indolic compounds 2,3-dioxygenase-like"/>
    <property type="match status" value="1"/>
</dbReference>
<keyword evidence="6" id="KW-0560">Oxidoreductase</keyword>
<dbReference type="EMBL" id="ML119051">
    <property type="protein sequence ID" value="ROT42873.1"/>
    <property type="molecule type" value="Genomic_DNA"/>
</dbReference>
<keyword evidence="4" id="KW-0349">Heme</keyword>
<dbReference type="AlphaFoldDB" id="A0A3N2Q7X9"/>
<dbReference type="GO" id="GO:0046872">
    <property type="term" value="F:metal ion binding"/>
    <property type="evidence" value="ECO:0007669"/>
    <property type="project" value="UniProtKB-KW"/>
</dbReference>
<dbReference type="PANTHER" id="PTHR28657:SF10">
    <property type="entry name" value="INDOLEAMINE 2,3-DIOXYGENASE"/>
    <property type="match status" value="1"/>
</dbReference>
<sequence>MSPHAIPPTRDHISQEKAFLDKFAVTKNGFLPAEAPLRFLPDPYYAPWEKIVHHLPELLSSGTFHEKVDGLPVLEIDRLANEAEWRRAYVILTFLTHAFVWGGDRARERLPPAISIPLLRVSSRLELPPVATYAALNLWNFSSSNPNMDFTDLGRLESLHTFTGTRDEAWFYLVSVAMEAEGAHIVSSMLEALEAIKSRDYDTIIASLEVLTGSIRKIGALLERMYEGCDPMVFFYQIRPFLAGSKNMAAAGLPKGVFYDEGDGRGSWRQLRGGSNGQSSLIQFLDIVLGVEHASHGNANNANNANDADAPGNNSTKVTAGPGLQKPTEPTFHQQVREYMPGPHRRFLEHVTRLGSIRELSMLPHKTPEQDRLRETYQGAIHALTEFRNKHLQIVTRYIVLPSKRAACNGGKKMEGKVDLASASESCRDSQQLTGTGGTSLMPFLKQTRDETSQAAEWDRGRCI</sequence>
<organism evidence="6 7">
    <name type="scientific">Sodiomyces alkalinus (strain CBS 110278 / VKM F-3762 / F11)</name>
    <name type="common">Alkaliphilic filamentous fungus</name>
    <dbReference type="NCBI Taxonomy" id="1314773"/>
    <lineage>
        <taxon>Eukaryota</taxon>
        <taxon>Fungi</taxon>
        <taxon>Dikarya</taxon>
        <taxon>Ascomycota</taxon>
        <taxon>Pezizomycotina</taxon>
        <taxon>Sordariomycetes</taxon>
        <taxon>Hypocreomycetidae</taxon>
        <taxon>Glomerellales</taxon>
        <taxon>Plectosphaerellaceae</taxon>
        <taxon>Sodiomyces</taxon>
    </lineage>
</organism>
<evidence type="ECO:0000256" key="3">
    <source>
        <dbReference type="ARBA" id="ARBA00023004"/>
    </source>
</evidence>
<keyword evidence="2 4" id="KW-0479">Metal-binding</keyword>
<evidence type="ECO:0000313" key="7">
    <source>
        <dbReference type="Proteomes" id="UP000272025"/>
    </source>
</evidence>
<evidence type="ECO:0000256" key="5">
    <source>
        <dbReference type="SAM" id="MobiDB-lite"/>
    </source>
</evidence>
<dbReference type="Proteomes" id="UP000272025">
    <property type="component" value="Unassembled WGS sequence"/>
</dbReference>
<dbReference type="GeneID" id="39577460"/>
<evidence type="ECO:0000256" key="2">
    <source>
        <dbReference type="ARBA" id="ARBA00022723"/>
    </source>
</evidence>
<dbReference type="GO" id="GO:0034354">
    <property type="term" value="P:'de novo' NAD+ biosynthetic process from L-tryptophan"/>
    <property type="evidence" value="ECO:0007669"/>
    <property type="project" value="TreeGrafter"/>
</dbReference>
<name>A0A3N2Q7X9_SODAK</name>
<protein>
    <submittedName>
        <fullName evidence="6">Indoleamine 2,3-dioxygenase</fullName>
    </submittedName>
</protein>
<dbReference type="RefSeq" id="XP_028470679.1">
    <property type="nucleotide sequence ID" value="XM_028608982.1"/>
</dbReference>
<dbReference type="GO" id="GO:0033754">
    <property type="term" value="F:indoleamine 2,3-dioxygenase activity"/>
    <property type="evidence" value="ECO:0007669"/>
    <property type="project" value="TreeGrafter"/>
</dbReference>